<proteinExistence type="predicted"/>
<sequence length="257" mass="28158">MVDCLYFTIGIALIVPFVGAANYTCEDGSLNGLNCSTGCCSRNVSAGIWKCCSRYDGYNPPARGRIVFIDIGISIGIVVILSGSICCCICCLKKLRRKQRHTEQTETASVCQQPDRAQPLQPLQAISCTVVRDHIAMQDPPPYELLGANCSSEPLQVVNMQSVIYERNGIGKPPPYELRRDNYSNEPSLRTFRTGNMVQSSTLSNRIAEPPPYELGRDNYSNEPSLQTGNMVSGTALSICMAEPPPYSEVIANCNYP</sequence>
<dbReference type="EMBL" id="CP111022">
    <property type="protein sequence ID" value="WAR19620.1"/>
    <property type="molecule type" value="Genomic_DNA"/>
</dbReference>
<reference evidence="3" key="1">
    <citation type="submission" date="2022-11" db="EMBL/GenBank/DDBJ databases">
        <title>Centuries of genome instability and evolution in soft-shell clam transmissible cancer (bioRxiv).</title>
        <authorList>
            <person name="Hart S.F.M."/>
            <person name="Yonemitsu M.A."/>
            <person name="Giersch R.M."/>
            <person name="Beal B.F."/>
            <person name="Arriagada G."/>
            <person name="Davis B.W."/>
            <person name="Ostrander E.A."/>
            <person name="Goff S.P."/>
            <person name="Metzger M.J."/>
        </authorList>
    </citation>
    <scope>NUCLEOTIDE SEQUENCE</scope>
    <source>
        <strain evidence="3">MELC-2E11</strain>
        <tissue evidence="3">Siphon/mantle</tissue>
    </source>
</reference>
<feature type="chain" id="PRO_5046801237" evidence="2">
    <location>
        <begin position="21"/>
        <end position="257"/>
    </location>
</feature>
<evidence type="ECO:0000256" key="2">
    <source>
        <dbReference type="SAM" id="SignalP"/>
    </source>
</evidence>
<keyword evidence="1" id="KW-0812">Transmembrane</keyword>
<evidence type="ECO:0000256" key="1">
    <source>
        <dbReference type="SAM" id="Phobius"/>
    </source>
</evidence>
<accession>A0ABY7FBZ9</accession>
<keyword evidence="1" id="KW-1133">Transmembrane helix</keyword>
<organism evidence="3 4">
    <name type="scientific">Mya arenaria</name>
    <name type="common">Soft-shell clam</name>
    <dbReference type="NCBI Taxonomy" id="6604"/>
    <lineage>
        <taxon>Eukaryota</taxon>
        <taxon>Metazoa</taxon>
        <taxon>Spiralia</taxon>
        <taxon>Lophotrochozoa</taxon>
        <taxon>Mollusca</taxon>
        <taxon>Bivalvia</taxon>
        <taxon>Autobranchia</taxon>
        <taxon>Heteroconchia</taxon>
        <taxon>Euheterodonta</taxon>
        <taxon>Imparidentia</taxon>
        <taxon>Neoheterodontei</taxon>
        <taxon>Myida</taxon>
        <taxon>Myoidea</taxon>
        <taxon>Myidae</taxon>
        <taxon>Mya</taxon>
    </lineage>
</organism>
<dbReference type="Proteomes" id="UP001164746">
    <property type="component" value="Chromosome 11"/>
</dbReference>
<feature type="transmembrane region" description="Helical" evidence="1">
    <location>
        <begin position="66"/>
        <end position="92"/>
    </location>
</feature>
<feature type="signal peptide" evidence="2">
    <location>
        <begin position="1"/>
        <end position="20"/>
    </location>
</feature>
<keyword evidence="2" id="KW-0732">Signal</keyword>
<keyword evidence="1" id="KW-0472">Membrane</keyword>
<keyword evidence="4" id="KW-1185">Reference proteome</keyword>
<evidence type="ECO:0000313" key="4">
    <source>
        <dbReference type="Proteomes" id="UP001164746"/>
    </source>
</evidence>
<name>A0ABY7FBZ9_MYAAR</name>
<gene>
    <name evidence="3" type="ORF">MAR_001458</name>
</gene>
<protein>
    <submittedName>
        <fullName evidence="3">Uncharacterized protein</fullName>
    </submittedName>
</protein>
<evidence type="ECO:0000313" key="3">
    <source>
        <dbReference type="EMBL" id="WAR19620.1"/>
    </source>
</evidence>